<dbReference type="AlphaFoldDB" id="A0AAN6GYG7"/>
<comment type="caution">
    <text evidence="2">The sequence shown here is derived from an EMBL/GenBank/DDBJ whole genome shotgun (WGS) entry which is preliminary data.</text>
</comment>
<proteinExistence type="predicted"/>
<organism evidence="2 3">
    <name type="scientific">Tilletia horrida</name>
    <dbReference type="NCBI Taxonomy" id="155126"/>
    <lineage>
        <taxon>Eukaryota</taxon>
        <taxon>Fungi</taxon>
        <taxon>Dikarya</taxon>
        <taxon>Basidiomycota</taxon>
        <taxon>Ustilaginomycotina</taxon>
        <taxon>Exobasidiomycetes</taxon>
        <taxon>Tilletiales</taxon>
        <taxon>Tilletiaceae</taxon>
        <taxon>Tilletia</taxon>
    </lineage>
</organism>
<dbReference type="EMBL" id="JAPDMZ010000003">
    <property type="protein sequence ID" value="KAK0557695.1"/>
    <property type="molecule type" value="Genomic_DNA"/>
</dbReference>
<feature type="compositionally biased region" description="Polar residues" evidence="1">
    <location>
        <begin position="29"/>
        <end position="49"/>
    </location>
</feature>
<accession>A0AAN6GYG7</accession>
<evidence type="ECO:0000313" key="3">
    <source>
        <dbReference type="Proteomes" id="UP001176517"/>
    </source>
</evidence>
<feature type="region of interest" description="Disordered" evidence="1">
    <location>
        <begin position="119"/>
        <end position="146"/>
    </location>
</feature>
<feature type="compositionally biased region" description="Polar residues" evidence="1">
    <location>
        <begin position="13"/>
        <end position="22"/>
    </location>
</feature>
<dbReference type="Proteomes" id="UP001176517">
    <property type="component" value="Unassembled WGS sequence"/>
</dbReference>
<gene>
    <name evidence="2" type="ORF">OC846_000262</name>
</gene>
<reference evidence="2" key="1">
    <citation type="journal article" date="2023" name="PhytoFront">
        <title>Draft Genome Resources of Seven Strains of Tilletia horrida, Causal Agent of Kernel Smut of Rice.</title>
        <authorList>
            <person name="Khanal S."/>
            <person name="Antony Babu S."/>
            <person name="Zhou X.G."/>
        </authorList>
    </citation>
    <scope>NUCLEOTIDE SEQUENCE</scope>
    <source>
        <strain evidence="2">TX6</strain>
    </source>
</reference>
<evidence type="ECO:0000313" key="2">
    <source>
        <dbReference type="EMBL" id="KAK0557695.1"/>
    </source>
</evidence>
<sequence length="243" mass="26861">MHHQPIKIRTPLALSSTITGSSRPGRRPLSQTISANDQTTENEQSQALQSEFRRSTPREQDEDDTEDPMSLSVPNVSMALDEDEDHHLHFRRAFYSEADLMPNLDDLITHHDDSNLIQSPEATAAPSSNPSTRQPTLSPPPSTSLQAAQRRAFLARKVVRASELTVSAENAVRGAETSFKEALQVIRVTAEDLARAQVELNQARIGWMYYGAHKRKCEAERAKILAEIAELQQIAGSSDGNPA</sequence>
<keyword evidence="3" id="KW-1185">Reference proteome</keyword>
<protein>
    <submittedName>
        <fullName evidence="2">Uncharacterized protein</fullName>
    </submittedName>
</protein>
<evidence type="ECO:0000256" key="1">
    <source>
        <dbReference type="SAM" id="MobiDB-lite"/>
    </source>
</evidence>
<name>A0AAN6GYG7_9BASI</name>
<feature type="compositionally biased region" description="Polar residues" evidence="1">
    <location>
        <begin position="119"/>
        <end position="129"/>
    </location>
</feature>
<feature type="region of interest" description="Disordered" evidence="1">
    <location>
        <begin position="1"/>
        <end position="72"/>
    </location>
</feature>